<evidence type="ECO:0000313" key="8">
    <source>
        <dbReference type="Proteomes" id="UP000256431"/>
    </source>
</evidence>
<feature type="transmembrane region" description="Helical" evidence="6">
    <location>
        <begin position="158"/>
        <end position="184"/>
    </location>
</feature>
<dbReference type="AlphaFoldDB" id="A0A3D8H7P5"/>
<dbReference type="RefSeq" id="WP_092029743.1">
    <property type="nucleotide sequence ID" value="NZ_PSSW01000001.1"/>
</dbReference>
<dbReference type="Pfam" id="PF03706">
    <property type="entry name" value="LPG_synthase_TM"/>
    <property type="match status" value="1"/>
</dbReference>
<keyword evidence="3 6" id="KW-0812">Transmembrane</keyword>
<accession>A0A3D8H7P5</accession>
<dbReference type="PANTHER" id="PTHR40277:SF1">
    <property type="entry name" value="BLL5419 PROTEIN"/>
    <property type="match status" value="1"/>
</dbReference>
<evidence type="ECO:0000313" key="7">
    <source>
        <dbReference type="EMBL" id="RDU42754.1"/>
    </source>
</evidence>
<organism evidence="7 8">
    <name type="scientific">Marinobacter flavimaris</name>
    <dbReference type="NCBI Taxonomy" id="262076"/>
    <lineage>
        <taxon>Bacteria</taxon>
        <taxon>Pseudomonadati</taxon>
        <taxon>Pseudomonadota</taxon>
        <taxon>Gammaproteobacteria</taxon>
        <taxon>Pseudomonadales</taxon>
        <taxon>Marinobacteraceae</taxon>
        <taxon>Marinobacter</taxon>
    </lineage>
</organism>
<evidence type="ECO:0000256" key="5">
    <source>
        <dbReference type="ARBA" id="ARBA00023136"/>
    </source>
</evidence>
<gene>
    <name evidence="7" type="ORF">DXI23_03535</name>
</gene>
<dbReference type="Proteomes" id="UP000256431">
    <property type="component" value="Unassembled WGS sequence"/>
</dbReference>
<feature type="transmembrane region" description="Helical" evidence="6">
    <location>
        <begin position="280"/>
        <end position="301"/>
    </location>
</feature>
<dbReference type="InterPro" id="IPR022791">
    <property type="entry name" value="L-PG_synthase/AglD"/>
</dbReference>
<protein>
    <submittedName>
        <fullName evidence="7">UPF0104 family protein</fullName>
    </submittedName>
</protein>
<keyword evidence="8" id="KW-1185">Reference proteome</keyword>
<name>A0A3D8H7P5_9GAMM</name>
<evidence type="ECO:0000256" key="1">
    <source>
        <dbReference type="ARBA" id="ARBA00004651"/>
    </source>
</evidence>
<reference evidence="7 8" key="1">
    <citation type="submission" date="2018-08" db="EMBL/GenBank/DDBJ databases">
        <title>Genome sequence of Marinobacter flavimaris KCTC 12185.</title>
        <authorList>
            <person name="Chun J."/>
            <person name="Kim B.-Y."/>
            <person name="Choi S.-B."/>
            <person name="Kwak M.-J."/>
        </authorList>
    </citation>
    <scope>NUCLEOTIDE SEQUENCE [LARGE SCALE GENOMIC DNA]</scope>
    <source>
        <strain evidence="7 8">KCTC 12185</strain>
    </source>
</reference>
<feature type="transmembrane region" description="Helical" evidence="6">
    <location>
        <begin position="12"/>
        <end position="29"/>
    </location>
</feature>
<feature type="transmembrane region" description="Helical" evidence="6">
    <location>
        <begin position="235"/>
        <end position="260"/>
    </location>
</feature>
<evidence type="ECO:0000256" key="2">
    <source>
        <dbReference type="ARBA" id="ARBA00022475"/>
    </source>
</evidence>
<evidence type="ECO:0000256" key="4">
    <source>
        <dbReference type="ARBA" id="ARBA00022989"/>
    </source>
</evidence>
<keyword evidence="4 6" id="KW-1133">Transmembrane helix</keyword>
<feature type="transmembrane region" description="Helical" evidence="6">
    <location>
        <begin position="127"/>
        <end position="146"/>
    </location>
</feature>
<sequence length="307" mass="33017">MTELRQRQVKLAARWLFTVLVIGFVIRSIDAGELWQELARFSPYVLVPALALTVFQVALSAWRWRYTVERLGLPLAYGVAVREYYLATFLNQVLPGGVLGDVNRAWRHGSGAGERLSAVHGVAIERLSGQLVLALVVVISVSWLLGSGRVTAGQWNGGFWLGVGVIAVFLALWLALKTGLAAYLQRLRQDLYQSLLNRTVLPVQIGSSLLVLASYLGVFLCLAWGAGYIESTESAAIIVSLGSILLLSMVIPLTVAGWGIREGAAALLWPMAGLPAEQGVALSVGYGALVLVSSLPGAAFFRPTHHG</sequence>
<evidence type="ECO:0000256" key="3">
    <source>
        <dbReference type="ARBA" id="ARBA00022692"/>
    </source>
</evidence>
<dbReference type="GO" id="GO:0005886">
    <property type="term" value="C:plasma membrane"/>
    <property type="evidence" value="ECO:0007669"/>
    <property type="project" value="UniProtKB-SubCell"/>
</dbReference>
<evidence type="ECO:0000256" key="6">
    <source>
        <dbReference type="SAM" id="Phobius"/>
    </source>
</evidence>
<comment type="caution">
    <text evidence="7">The sequence shown here is derived from an EMBL/GenBank/DDBJ whole genome shotgun (WGS) entry which is preliminary data.</text>
</comment>
<dbReference type="PANTHER" id="PTHR40277">
    <property type="entry name" value="BLL5419 PROTEIN"/>
    <property type="match status" value="1"/>
</dbReference>
<comment type="subcellular location">
    <subcellularLocation>
        <location evidence="1">Cell membrane</location>
        <topology evidence="1">Multi-pass membrane protein</topology>
    </subcellularLocation>
</comment>
<keyword evidence="5 6" id="KW-0472">Membrane</keyword>
<keyword evidence="2" id="KW-1003">Cell membrane</keyword>
<feature type="transmembrane region" description="Helical" evidence="6">
    <location>
        <begin position="205"/>
        <end position="229"/>
    </location>
</feature>
<dbReference type="EMBL" id="QRDH01000001">
    <property type="protein sequence ID" value="RDU42754.1"/>
    <property type="molecule type" value="Genomic_DNA"/>
</dbReference>
<feature type="transmembrane region" description="Helical" evidence="6">
    <location>
        <begin position="41"/>
        <end position="62"/>
    </location>
</feature>
<proteinExistence type="predicted"/>